<dbReference type="PROSITE" id="PS51155">
    <property type="entry name" value="CHIT_BIND_RR_2"/>
    <property type="match status" value="1"/>
</dbReference>
<feature type="region of interest" description="Disordered" evidence="4">
    <location>
        <begin position="276"/>
        <end position="297"/>
    </location>
</feature>
<name>A0A0N1PI17_PAPMA</name>
<evidence type="ECO:0000256" key="3">
    <source>
        <dbReference type="PROSITE-ProRule" id="PRU00497"/>
    </source>
</evidence>
<dbReference type="AlphaFoldDB" id="A0A0N1PI17"/>
<evidence type="ECO:0000313" key="6">
    <source>
        <dbReference type="Proteomes" id="UP000053240"/>
    </source>
</evidence>
<dbReference type="EMBL" id="KQ460501">
    <property type="protein sequence ID" value="KPJ14165.1"/>
    <property type="molecule type" value="Genomic_DNA"/>
</dbReference>
<dbReference type="GO" id="GO:0031012">
    <property type="term" value="C:extracellular matrix"/>
    <property type="evidence" value="ECO:0007669"/>
    <property type="project" value="TreeGrafter"/>
</dbReference>
<organism evidence="5 6">
    <name type="scientific">Papilio machaon</name>
    <name type="common">Old World swallowtail butterfly</name>
    <dbReference type="NCBI Taxonomy" id="76193"/>
    <lineage>
        <taxon>Eukaryota</taxon>
        <taxon>Metazoa</taxon>
        <taxon>Ecdysozoa</taxon>
        <taxon>Arthropoda</taxon>
        <taxon>Hexapoda</taxon>
        <taxon>Insecta</taxon>
        <taxon>Pterygota</taxon>
        <taxon>Neoptera</taxon>
        <taxon>Endopterygota</taxon>
        <taxon>Lepidoptera</taxon>
        <taxon>Glossata</taxon>
        <taxon>Ditrysia</taxon>
        <taxon>Papilionoidea</taxon>
        <taxon>Papilionidae</taxon>
        <taxon>Papilioninae</taxon>
        <taxon>Papilio</taxon>
    </lineage>
</organism>
<sequence>MFVSCLLDLRELRSTDRRQRKTSLEISRAKSQHRLWTPEPSLVALEVGHHGDIVGQTPHNLSPTQGTLFIMNFVFVFVFLGAVRAQQPSSPSSLSEQSKQYLDRLNKLLGPVPTRKGPVLFPPSPPDPPANTAATSKPDAESVNTFQQNYFARLTHYKPVTLATLTPETLAPRIGSVDDYVYDQAPYTDIEKKSIGNNFDSNYHQFETRTALPPIYHAIAQNAQLTTQRPYPVYDYQSKIHVNENNYNGDISEEGKNTENEKDKSYAFSYKVKDQKTGDDFSHSQQSSGSATNGEYRVKLPDGRTQVVSYTADENGYKADVRYDTDNPNSIEYNFDSRNNKDYNYNAPIYTKINDYQTPSKLDYKDVSKEYYNDFSAEYNNYEPHQSKFAIQFDGNKNDALKDLNQYLTSTIKPNYLELEDVLSKALPNVQPTFNYYPKENTENIVLIGNRNTFKSNPSDLSFINSTPRNYLVSTIATLRDRVTSKPILSDSFIKRINKYLSFN</sequence>
<dbReference type="InterPro" id="IPR051217">
    <property type="entry name" value="Insect_Cuticle_Struc_Prot"/>
</dbReference>
<dbReference type="InParanoid" id="A0A0N1PI17"/>
<protein>
    <submittedName>
        <fullName evidence="5">Pro-resilin</fullName>
    </submittedName>
</protein>
<dbReference type="GO" id="GO:0042302">
    <property type="term" value="F:structural constituent of cuticle"/>
    <property type="evidence" value="ECO:0007669"/>
    <property type="project" value="UniProtKB-UniRule"/>
</dbReference>
<evidence type="ECO:0000256" key="2">
    <source>
        <dbReference type="ARBA" id="ARBA00022729"/>
    </source>
</evidence>
<keyword evidence="6" id="KW-1185">Reference proteome</keyword>
<gene>
    <name evidence="5" type="ORF">RR48_03703</name>
</gene>
<feature type="compositionally biased region" description="Pro residues" evidence="4">
    <location>
        <begin position="120"/>
        <end position="129"/>
    </location>
</feature>
<feature type="compositionally biased region" description="Polar residues" evidence="4">
    <location>
        <begin position="283"/>
        <end position="293"/>
    </location>
</feature>
<dbReference type="InterPro" id="IPR031311">
    <property type="entry name" value="CHIT_BIND_RR_consensus"/>
</dbReference>
<evidence type="ECO:0000256" key="1">
    <source>
        <dbReference type="ARBA" id="ARBA00022460"/>
    </source>
</evidence>
<dbReference type="InterPro" id="IPR000618">
    <property type="entry name" value="Insect_cuticle"/>
</dbReference>
<dbReference type="PROSITE" id="PS00233">
    <property type="entry name" value="CHIT_BIND_RR_1"/>
    <property type="match status" value="1"/>
</dbReference>
<proteinExistence type="predicted"/>
<evidence type="ECO:0000256" key="4">
    <source>
        <dbReference type="SAM" id="MobiDB-lite"/>
    </source>
</evidence>
<dbReference type="PANTHER" id="PTHR12236:SF79">
    <property type="entry name" value="CUTICULAR PROTEIN 50CB-RELATED"/>
    <property type="match status" value="1"/>
</dbReference>
<accession>A0A0N1PI17</accession>
<dbReference type="GO" id="GO:0005615">
    <property type="term" value="C:extracellular space"/>
    <property type="evidence" value="ECO:0007669"/>
    <property type="project" value="TreeGrafter"/>
</dbReference>
<evidence type="ECO:0000313" key="5">
    <source>
        <dbReference type="EMBL" id="KPJ14165.1"/>
    </source>
</evidence>
<keyword evidence="2" id="KW-0732">Signal</keyword>
<feature type="region of interest" description="Disordered" evidence="4">
    <location>
        <begin position="113"/>
        <end position="141"/>
    </location>
</feature>
<dbReference type="Proteomes" id="UP000053240">
    <property type="component" value="Unassembled WGS sequence"/>
</dbReference>
<reference evidence="5 6" key="1">
    <citation type="journal article" date="2015" name="Nat. Commun.">
        <title>Outbred genome sequencing and CRISPR/Cas9 gene editing in butterflies.</title>
        <authorList>
            <person name="Li X."/>
            <person name="Fan D."/>
            <person name="Zhang W."/>
            <person name="Liu G."/>
            <person name="Zhang L."/>
            <person name="Zhao L."/>
            <person name="Fang X."/>
            <person name="Chen L."/>
            <person name="Dong Y."/>
            <person name="Chen Y."/>
            <person name="Ding Y."/>
            <person name="Zhao R."/>
            <person name="Feng M."/>
            <person name="Zhu Y."/>
            <person name="Feng Y."/>
            <person name="Jiang X."/>
            <person name="Zhu D."/>
            <person name="Xiang H."/>
            <person name="Feng X."/>
            <person name="Li S."/>
            <person name="Wang J."/>
            <person name="Zhang G."/>
            <person name="Kronforst M.R."/>
            <person name="Wang W."/>
        </authorList>
    </citation>
    <scope>NUCLEOTIDE SEQUENCE [LARGE SCALE GENOMIC DNA]</scope>
    <source>
        <strain evidence="5">Ya'a_city_454_Pm</strain>
        <tissue evidence="5">Whole body</tissue>
    </source>
</reference>
<dbReference type="PANTHER" id="PTHR12236">
    <property type="entry name" value="STRUCTURAL CONTITUENT OF CUTICLE"/>
    <property type="match status" value="1"/>
</dbReference>
<keyword evidence="1 3" id="KW-0193">Cuticle</keyword>
<dbReference type="Pfam" id="PF00379">
    <property type="entry name" value="Chitin_bind_4"/>
    <property type="match status" value="1"/>
</dbReference>